<dbReference type="InterPro" id="IPR011629">
    <property type="entry name" value="CobW-like_C"/>
</dbReference>
<keyword evidence="3" id="KW-0143">Chaperone</keyword>
<protein>
    <recommendedName>
        <fullName evidence="7">CobW C-terminal domain-containing protein</fullName>
    </recommendedName>
</protein>
<dbReference type="GO" id="GO:0016787">
    <property type="term" value="F:hydrolase activity"/>
    <property type="evidence" value="ECO:0007669"/>
    <property type="project" value="UniProtKB-KW"/>
</dbReference>
<dbReference type="Proteomes" id="UP001515480">
    <property type="component" value="Unassembled WGS sequence"/>
</dbReference>
<evidence type="ECO:0000313" key="9">
    <source>
        <dbReference type="Proteomes" id="UP001515480"/>
    </source>
</evidence>
<evidence type="ECO:0000256" key="3">
    <source>
        <dbReference type="ARBA" id="ARBA00023186"/>
    </source>
</evidence>
<evidence type="ECO:0000256" key="4">
    <source>
        <dbReference type="ARBA" id="ARBA00034320"/>
    </source>
</evidence>
<feature type="domain" description="CobW C-terminal" evidence="7">
    <location>
        <begin position="379"/>
        <end position="477"/>
    </location>
</feature>
<dbReference type="InterPro" id="IPR003495">
    <property type="entry name" value="CobW/HypB/UreG_nucleotide-bd"/>
</dbReference>
<dbReference type="InterPro" id="IPR036627">
    <property type="entry name" value="CobW-likC_sf"/>
</dbReference>
<feature type="region of interest" description="Disordered" evidence="6">
    <location>
        <begin position="331"/>
        <end position="350"/>
    </location>
</feature>
<evidence type="ECO:0000256" key="5">
    <source>
        <dbReference type="ARBA" id="ARBA00049117"/>
    </source>
</evidence>
<gene>
    <name evidence="8" type="ORF">AB1Y20_001617</name>
</gene>
<dbReference type="SMART" id="SM00833">
    <property type="entry name" value="CobW_C"/>
    <property type="match status" value="1"/>
</dbReference>
<comment type="similarity">
    <text evidence="4">Belongs to the SIMIBI class G3E GTPase family. ZNG1 subfamily.</text>
</comment>
<comment type="caution">
    <text evidence="8">The sequence shown here is derived from an EMBL/GenBank/DDBJ whole genome shotgun (WGS) entry which is preliminary data.</text>
</comment>
<proteinExistence type="inferred from homology"/>
<dbReference type="InterPro" id="IPR027417">
    <property type="entry name" value="P-loop_NTPase"/>
</dbReference>
<dbReference type="GO" id="GO:0000166">
    <property type="term" value="F:nucleotide binding"/>
    <property type="evidence" value="ECO:0007669"/>
    <property type="project" value="UniProtKB-KW"/>
</dbReference>
<dbReference type="SUPFAM" id="SSF90002">
    <property type="entry name" value="Hypothetical protein YjiA, C-terminal domain"/>
    <property type="match status" value="1"/>
</dbReference>
<dbReference type="EMBL" id="JBGBPQ010000001">
    <property type="protein sequence ID" value="KAL1530718.1"/>
    <property type="molecule type" value="Genomic_DNA"/>
</dbReference>
<dbReference type="Gene3D" id="3.40.50.300">
    <property type="entry name" value="P-loop containing nucleotide triphosphate hydrolases"/>
    <property type="match status" value="1"/>
</dbReference>
<keyword evidence="2" id="KW-0378">Hydrolase</keyword>
<organism evidence="8 9">
    <name type="scientific">Prymnesium parvum</name>
    <name type="common">Toxic golden alga</name>
    <dbReference type="NCBI Taxonomy" id="97485"/>
    <lineage>
        <taxon>Eukaryota</taxon>
        <taxon>Haptista</taxon>
        <taxon>Haptophyta</taxon>
        <taxon>Prymnesiophyceae</taxon>
        <taxon>Prymnesiales</taxon>
        <taxon>Prymnesiaceae</taxon>
        <taxon>Prymnesium</taxon>
    </lineage>
</organism>
<dbReference type="AlphaFoldDB" id="A0AB34K8A2"/>
<accession>A0AB34K8A2</accession>
<name>A0AB34K8A2_PRYPA</name>
<dbReference type="InterPro" id="IPR051316">
    <property type="entry name" value="Zinc-reg_GTPase_activator"/>
</dbReference>
<reference evidence="8 9" key="1">
    <citation type="journal article" date="2024" name="Science">
        <title>Giant polyketide synthase enzymes in the biosynthesis of giant marine polyether toxins.</title>
        <authorList>
            <person name="Fallon T.R."/>
            <person name="Shende V.V."/>
            <person name="Wierzbicki I.H."/>
            <person name="Pendleton A.L."/>
            <person name="Watervoot N.F."/>
            <person name="Auber R.P."/>
            <person name="Gonzalez D.J."/>
            <person name="Wisecaver J.H."/>
            <person name="Moore B.S."/>
        </authorList>
    </citation>
    <scope>NUCLEOTIDE SEQUENCE [LARGE SCALE GENOMIC DNA]</scope>
    <source>
        <strain evidence="8 9">12B1</strain>
    </source>
</reference>
<dbReference type="Pfam" id="PF07683">
    <property type="entry name" value="CobW_C"/>
    <property type="match status" value="1"/>
</dbReference>
<evidence type="ECO:0000259" key="7">
    <source>
        <dbReference type="SMART" id="SM00833"/>
    </source>
</evidence>
<dbReference type="Pfam" id="PF02492">
    <property type="entry name" value="cobW"/>
    <property type="match status" value="1"/>
</dbReference>
<dbReference type="Gene3D" id="3.30.1220.10">
    <property type="entry name" value="CobW-like, C-terminal domain"/>
    <property type="match status" value="1"/>
</dbReference>
<evidence type="ECO:0000313" key="8">
    <source>
        <dbReference type="EMBL" id="KAL1530718.1"/>
    </source>
</evidence>
<keyword evidence="9" id="KW-1185">Reference proteome</keyword>
<dbReference type="SUPFAM" id="SSF52540">
    <property type="entry name" value="P-loop containing nucleoside triphosphate hydrolases"/>
    <property type="match status" value="1"/>
</dbReference>
<evidence type="ECO:0000256" key="2">
    <source>
        <dbReference type="ARBA" id="ARBA00022801"/>
    </source>
</evidence>
<evidence type="ECO:0000256" key="1">
    <source>
        <dbReference type="ARBA" id="ARBA00022741"/>
    </source>
</evidence>
<dbReference type="GO" id="GO:0005737">
    <property type="term" value="C:cytoplasm"/>
    <property type="evidence" value="ECO:0007669"/>
    <property type="project" value="TreeGrafter"/>
</dbReference>
<dbReference type="PANTHER" id="PTHR13748">
    <property type="entry name" value="COBW-RELATED"/>
    <property type="match status" value="1"/>
</dbReference>
<dbReference type="PANTHER" id="PTHR13748:SF62">
    <property type="entry name" value="COBW DOMAIN-CONTAINING PROTEIN"/>
    <property type="match status" value="1"/>
</dbReference>
<keyword evidence="1" id="KW-0547">Nucleotide-binding</keyword>
<evidence type="ECO:0000256" key="6">
    <source>
        <dbReference type="SAM" id="MobiDB-lite"/>
    </source>
</evidence>
<comment type="catalytic activity">
    <reaction evidence="5">
        <text>GTP + H2O = GDP + phosphate + H(+)</text>
        <dbReference type="Rhea" id="RHEA:19669"/>
        <dbReference type="ChEBI" id="CHEBI:15377"/>
        <dbReference type="ChEBI" id="CHEBI:15378"/>
        <dbReference type="ChEBI" id="CHEBI:37565"/>
        <dbReference type="ChEBI" id="CHEBI:43474"/>
        <dbReference type="ChEBI" id="CHEBI:58189"/>
    </reaction>
    <physiologicalReaction direction="left-to-right" evidence="5">
        <dbReference type="Rhea" id="RHEA:19670"/>
    </physiologicalReaction>
</comment>
<sequence length="788" mass="86435">MTVEACAVLCEQLSLHIEVRPCSNAGGGTSPRDQVPSPITLSSSSCVSDLASRVNEYLRRREPDARVVLVVNPRRQAVAAAHATVADCFDDGDTALVAVDVTRRSVVQSADGLGDRLPVTVLTGFLGAGKTTLLNHVLHQQGDRRIAVIENEFGEVALDDELLSIKTSAPAQLVVLSNGCLCCSIRGDLLGAFRSVLQAGGGALDAIIIETTGMADPLPIVRTIVSTPFITRRCCLRSVVTVVDAKNLLSGRAGKPAEETAARFDGVHREIVQQIKFADKIVLSKLDLVGLDSMFQVMRRVRELNGQAVVLPCVRGHLDVDELVGSDVTGGKELRPVTETSEGNEHEHMSAFESDVEEESPEQVEHEHDLGALRHIPQVRSFSLTYPGLAVDPLKFARWTRILAMMDTESHGRLYRCKAILAVAGSPQQLAFHAVGDVMDKHVIGTWPTRAAACCKIVFIGEDLNRTWLEDGFTACLKPWCSCSIASEDERFPTCAQESVVCRVASSSTAAFFALMMHCSTREVVRISRTCRQLARLLLGPQGTEQMLTVGRQYTHLSLYAGGSGAQLDLLHLHALVPLEVVPTYVAAASVPRMALVPQPGLRFRSAADLEACGVTFLEIAEMADADCRCFVIDFSWREETIKRFLASGPDASTKSALATVDYYNESAQVWDSFKLRLMLWPAHRSQPSESPPAISREFESQQQHRLVLQTSSGYASQVYQLSFHSIQPEYQFHIYVPDHRISIYESQETCHPWHPLMENLRSAPSIRMLVRMKPNGQGQFMSLCGCC</sequence>
<dbReference type="CDD" id="cd03112">
    <property type="entry name" value="CobW-like"/>
    <property type="match status" value="1"/>
</dbReference>